<feature type="region of interest" description="Disordered" evidence="9">
    <location>
        <begin position="860"/>
        <end position="940"/>
    </location>
</feature>
<dbReference type="Pfam" id="PF12474">
    <property type="entry name" value="PKK"/>
    <property type="match status" value="2"/>
</dbReference>
<keyword evidence="12" id="KW-1185">Reference proteome</keyword>
<evidence type="ECO:0000256" key="5">
    <source>
        <dbReference type="ARBA" id="ARBA00022777"/>
    </source>
</evidence>
<feature type="compositionally biased region" description="Low complexity" evidence="9">
    <location>
        <begin position="515"/>
        <end position="527"/>
    </location>
</feature>
<feature type="region of interest" description="Disordered" evidence="9">
    <location>
        <begin position="374"/>
        <end position="538"/>
    </location>
</feature>
<feature type="region of interest" description="Disordered" evidence="9">
    <location>
        <begin position="319"/>
        <end position="345"/>
    </location>
</feature>
<dbReference type="PROSITE" id="PS50011">
    <property type="entry name" value="PROTEIN_KINASE_DOM"/>
    <property type="match status" value="1"/>
</dbReference>
<feature type="coiled-coil region" evidence="8">
    <location>
        <begin position="1119"/>
        <end position="1156"/>
    </location>
</feature>
<accession>A0A9P0M8T3</accession>
<dbReference type="Gene3D" id="1.10.510.10">
    <property type="entry name" value="Transferase(Phosphotransferase) domain 1"/>
    <property type="match status" value="1"/>
</dbReference>
<feature type="region of interest" description="Disordered" evidence="9">
    <location>
        <begin position="773"/>
        <end position="798"/>
    </location>
</feature>
<feature type="coiled-coil region" evidence="8">
    <location>
        <begin position="1211"/>
        <end position="1238"/>
    </location>
</feature>
<evidence type="ECO:0000256" key="4">
    <source>
        <dbReference type="ARBA" id="ARBA00022741"/>
    </source>
</evidence>
<evidence type="ECO:0000256" key="9">
    <source>
        <dbReference type="SAM" id="MobiDB-lite"/>
    </source>
</evidence>
<dbReference type="Gene3D" id="3.30.200.20">
    <property type="entry name" value="Phosphorylase Kinase, domain 1"/>
    <property type="match status" value="1"/>
</dbReference>
<evidence type="ECO:0000256" key="3">
    <source>
        <dbReference type="ARBA" id="ARBA00022679"/>
    </source>
</evidence>
<feature type="binding site" evidence="7">
    <location>
        <position position="66"/>
    </location>
    <ligand>
        <name>ATP</name>
        <dbReference type="ChEBI" id="CHEBI:30616"/>
    </ligand>
</feature>
<dbReference type="GO" id="GO:0004674">
    <property type="term" value="F:protein serine/threonine kinase activity"/>
    <property type="evidence" value="ECO:0007669"/>
    <property type="project" value="UniProtKB-KW"/>
</dbReference>
<dbReference type="OrthoDB" id="10027016at2759"/>
<dbReference type="PANTHER" id="PTHR46538:SF3">
    <property type="entry name" value="PROTEIN KINASE DOMAIN-CONTAINING PROTEIN"/>
    <property type="match status" value="1"/>
</dbReference>
<keyword evidence="5" id="KW-0418">Kinase</keyword>
<feature type="compositionally biased region" description="Pro residues" evidence="9">
    <location>
        <begin position="483"/>
        <end position="514"/>
    </location>
</feature>
<keyword evidence="3" id="KW-0808">Transferase</keyword>
<dbReference type="PROSITE" id="PS00108">
    <property type="entry name" value="PROTEIN_KINASE_ST"/>
    <property type="match status" value="1"/>
</dbReference>
<feature type="compositionally biased region" description="Basic and acidic residues" evidence="9">
    <location>
        <begin position="875"/>
        <end position="892"/>
    </location>
</feature>
<dbReference type="InterPro" id="IPR017441">
    <property type="entry name" value="Protein_kinase_ATP_BS"/>
</dbReference>
<dbReference type="PROSITE" id="PS00107">
    <property type="entry name" value="PROTEIN_KINASE_ATP"/>
    <property type="match status" value="1"/>
</dbReference>
<feature type="region of interest" description="Disordered" evidence="9">
    <location>
        <begin position="1387"/>
        <end position="1411"/>
    </location>
</feature>
<keyword evidence="2" id="KW-0597">Phosphoprotein</keyword>
<proteinExistence type="predicted"/>
<dbReference type="InterPro" id="IPR051585">
    <property type="entry name" value="STE20_Ser/Thr_Kinases"/>
</dbReference>
<organism evidence="11 12">
    <name type="scientific">Acanthoscelides obtectus</name>
    <name type="common">Bean weevil</name>
    <name type="synonym">Bruchus obtectus</name>
    <dbReference type="NCBI Taxonomy" id="200917"/>
    <lineage>
        <taxon>Eukaryota</taxon>
        <taxon>Metazoa</taxon>
        <taxon>Ecdysozoa</taxon>
        <taxon>Arthropoda</taxon>
        <taxon>Hexapoda</taxon>
        <taxon>Insecta</taxon>
        <taxon>Pterygota</taxon>
        <taxon>Neoptera</taxon>
        <taxon>Endopterygota</taxon>
        <taxon>Coleoptera</taxon>
        <taxon>Polyphaga</taxon>
        <taxon>Cucujiformia</taxon>
        <taxon>Chrysomeloidea</taxon>
        <taxon>Chrysomelidae</taxon>
        <taxon>Bruchinae</taxon>
        <taxon>Bruchini</taxon>
        <taxon>Acanthoscelides</taxon>
    </lineage>
</organism>
<reference evidence="11" key="1">
    <citation type="submission" date="2022-03" db="EMBL/GenBank/DDBJ databases">
        <authorList>
            <person name="Sayadi A."/>
        </authorList>
    </citation>
    <scope>NUCLEOTIDE SEQUENCE</scope>
</reference>
<feature type="compositionally biased region" description="Low complexity" evidence="9">
    <location>
        <begin position="1429"/>
        <end position="1453"/>
    </location>
</feature>
<dbReference type="PANTHER" id="PTHR46538">
    <property type="entry name" value="PROTEIN KINASE DOMAIN-CONTAINING PROTEIN"/>
    <property type="match status" value="1"/>
</dbReference>
<dbReference type="InterPro" id="IPR011009">
    <property type="entry name" value="Kinase-like_dom_sf"/>
</dbReference>
<keyword evidence="1" id="KW-0723">Serine/threonine-protein kinase</keyword>
<feature type="compositionally biased region" description="Low complexity" evidence="9">
    <location>
        <begin position="784"/>
        <end position="796"/>
    </location>
</feature>
<evidence type="ECO:0000256" key="1">
    <source>
        <dbReference type="ARBA" id="ARBA00022527"/>
    </source>
</evidence>
<comment type="caution">
    <text evidence="11">The sequence shown here is derived from an EMBL/GenBank/DDBJ whole genome shotgun (WGS) entry which is preliminary data.</text>
</comment>
<evidence type="ECO:0000259" key="10">
    <source>
        <dbReference type="PROSITE" id="PS50011"/>
    </source>
</evidence>
<feature type="compositionally biased region" description="Pro residues" evidence="9">
    <location>
        <begin position="447"/>
        <end position="459"/>
    </location>
</feature>
<keyword evidence="4 7" id="KW-0547">Nucleotide-binding</keyword>
<keyword evidence="6 7" id="KW-0067">ATP-binding</keyword>
<dbReference type="SUPFAM" id="SSF56112">
    <property type="entry name" value="Protein kinase-like (PK-like)"/>
    <property type="match status" value="1"/>
</dbReference>
<feature type="compositionally biased region" description="Basic and acidic residues" evidence="9">
    <location>
        <begin position="401"/>
        <end position="422"/>
    </location>
</feature>
<feature type="region of interest" description="Disordered" evidence="9">
    <location>
        <begin position="1429"/>
        <end position="1461"/>
    </location>
</feature>
<dbReference type="EMBL" id="CAKOFQ010007750">
    <property type="protein sequence ID" value="CAH2007442.1"/>
    <property type="molecule type" value="Genomic_DNA"/>
</dbReference>
<protein>
    <recommendedName>
        <fullName evidence="10">Protein kinase domain-containing protein</fullName>
    </recommendedName>
</protein>
<dbReference type="SMART" id="SM00220">
    <property type="entry name" value="S_TKc"/>
    <property type="match status" value="1"/>
</dbReference>
<feature type="domain" description="Protein kinase" evidence="10">
    <location>
        <begin position="37"/>
        <end position="295"/>
    </location>
</feature>
<name>A0A9P0M8T3_ACAOB</name>
<dbReference type="InterPro" id="IPR000719">
    <property type="entry name" value="Prot_kinase_dom"/>
</dbReference>
<evidence type="ECO:0000313" key="11">
    <source>
        <dbReference type="EMBL" id="CAH2007442.1"/>
    </source>
</evidence>
<evidence type="ECO:0000313" key="12">
    <source>
        <dbReference type="Proteomes" id="UP001152888"/>
    </source>
</evidence>
<dbReference type="FunFam" id="3.30.200.20:FF:000353">
    <property type="entry name" value="Sterile20-like kinase, isoform B"/>
    <property type="match status" value="1"/>
</dbReference>
<feature type="region of interest" description="Disordered" evidence="9">
    <location>
        <begin position="814"/>
        <end position="835"/>
    </location>
</feature>
<dbReference type="Proteomes" id="UP001152888">
    <property type="component" value="Unassembled WGS sequence"/>
</dbReference>
<gene>
    <name evidence="11" type="ORF">ACAOBT_LOCUS29663</name>
</gene>
<feature type="compositionally biased region" description="Basic and acidic residues" evidence="9">
    <location>
        <begin position="374"/>
        <end position="383"/>
    </location>
</feature>
<feature type="compositionally biased region" description="Low complexity" evidence="9">
    <location>
        <begin position="434"/>
        <end position="443"/>
    </location>
</feature>
<evidence type="ECO:0000256" key="7">
    <source>
        <dbReference type="PROSITE-ProRule" id="PRU10141"/>
    </source>
</evidence>
<feature type="coiled-coil region" evidence="8">
    <location>
        <begin position="1280"/>
        <end position="1339"/>
    </location>
</feature>
<feature type="compositionally biased region" description="Basic and acidic residues" evidence="9">
    <location>
        <begin position="921"/>
        <end position="933"/>
    </location>
</feature>
<evidence type="ECO:0000256" key="8">
    <source>
        <dbReference type="SAM" id="Coils"/>
    </source>
</evidence>
<feature type="compositionally biased region" description="Low complexity" evidence="9">
    <location>
        <begin position="473"/>
        <end position="482"/>
    </location>
</feature>
<dbReference type="FunFam" id="1.10.510.10:FF:001091">
    <property type="entry name" value="STE family protein kinase"/>
    <property type="match status" value="1"/>
</dbReference>
<dbReference type="InterPro" id="IPR022165">
    <property type="entry name" value="PKK"/>
</dbReference>
<evidence type="ECO:0000256" key="2">
    <source>
        <dbReference type="ARBA" id="ARBA00022553"/>
    </source>
</evidence>
<keyword evidence="8" id="KW-0175">Coiled coil</keyword>
<dbReference type="InterPro" id="IPR008271">
    <property type="entry name" value="Ser/Thr_kinase_AS"/>
</dbReference>
<evidence type="ECO:0000256" key="6">
    <source>
        <dbReference type="ARBA" id="ARBA00022840"/>
    </source>
</evidence>
<dbReference type="GO" id="GO:0005524">
    <property type="term" value="F:ATP binding"/>
    <property type="evidence" value="ECO:0007669"/>
    <property type="project" value="UniProtKB-UniRule"/>
</dbReference>
<dbReference type="Pfam" id="PF00069">
    <property type="entry name" value="Pkinase"/>
    <property type="match status" value="1"/>
</dbReference>
<sequence>MSFLNNIRKVLHFGGNDSKKRKVYNNVRMDCDPAEYWEMIGELGDGAYGKVYKAQHKHTGKLAAAKMCKLDGEDDLSDFMIEIDILSEIEHPNIVGLHEAFQKDQQLWMLIEYCDGGALDSIMTELEKPLTEPQIAYVCQNMCKGLQFLHRSHVIHRDLKAGNVLLTMNGGVKLADFGVSAKNKNTLQKHDTFIGTPYWMAPEVVLCETFRDNPYDYKVDIWSMGITLIEFAQMEPPNHEMSPMRVLLKIQKSDPPKLEQPSKWSKEFNDFIAKALIKDPQKRPSCEDLLRHLFISGSLDAKPVIDLLLEYKAEVVEEELLTDDDPEDNRTSQVPLDIEEDATSDKVAKIDSKVPQSEPAALFNADKDILAKPQAVREEEYKPEPILTRPPDAAATTSPQIDKKQVEKREDLNRKPSRDKGKAPPPPPLQTQRSTSSASSTGSEKGPAPPPPPLPPTLPGPAGETASPKANARPRQIEAPPQQIEPPPIQQLPVMLPTPPSSPMTPPATPPLPAAAPTAGADAPVPGNASPPLRSGDTVDDVRMASVNIAEIKQALEHQFSKRLPAPEDKLQSTANAMSSSIASSLDEGVGFVVVSSPSSSEKSKNTATITINSNMPDTSNSLASNISQVTVVTTHPPVIIDNSIPRPHSTSPSSNSANEVVIVANETNRTHLESSDDEFCPSLDSLEYPPPGEFSDRPPVALISGHQHPLKAKRLDESEVMITDSSYVVDDSGLDISEENSRLLDTSHVSVVKIDEEKVQVKDSTSYLSDKSADYRGSISDLSNTSSGKTSSTKSEYGDEYRGTLINLEASQPASNHHRSANSHHVSGPVPVTKSNGQLASAAIARSISREDVYGGRLRGAANGAKPGSIDSCESDRSHSDCGSVRSDDSSRGGLSRRIAAVVRQVKDQSDGESISIASHESRGSSKDKSNDMDENDDIVVLRKPPKTKAESIALQNRKTRKRTRKFMIDGVMITTTTSKVIYGDEDNYNLSDPHTDRKQELRELKYLQKQEQKQFQDLANKEQLAIEQQDRKFEQEIQSLERTYETDLEMLSRQQRLTIERAEAHLDADLRATSKKIRSEQERELKLFRESLKQEVRLLKCEIDMLPKERRKQEFKVRKEKLDQEHLEKEKAFLEKLNENHESSLRRLSDSHREKIALMERQFLQQKQQLTRTREAALWEIEERHIHEKHQLIKRQIKEIFILQRHQMLTRHEKEKEQIKRRAARKEEELLKKQAIEKRNLPKRIRSEMKAREAMFRESMRISISGSNDPEAEKNRFKEFQEKEKKRYQAEQQRFELKHQRQLEELRAMSDATVKELEQLQNEKRKMLLEHESLKLKQRDEAFSIELKEWKAKLKPRKQQLEEELYRETCAARYLHFLPKVTLPQPGSSSTDSLDHVSGAHSVPASPYVHERPVTVAGWGHHRTWSTGLLSTNGSTSSLGARRSSAATSIASKEDSSAA</sequence>